<keyword evidence="4" id="KW-1185">Reference proteome</keyword>
<dbReference type="SUPFAM" id="SSF53681">
    <property type="entry name" value="Aspartate/glutamate racemase"/>
    <property type="match status" value="2"/>
</dbReference>
<gene>
    <name evidence="3" type="ORF">SAMN04488509_10881</name>
</gene>
<sequence>MRRLGLIGGMSWESTALYYRALNEGVRARLGGLHSAELLLHSVDFAGIEALQRTGDWMQAGEVLAEAALGLQRAGAEGLLLCTNTMHKVAPAIEARCTLPLLHIADAAGAAIRAAGLQRVALLGTRFTMREAFYRERLHERFGLVVEVPDEAAQDGIDRVIFDELCLGRIEESSRARYREVCADLLARGCEGVILGCTEIGLLLGPGDVPAPLFDTAALHVEAALDWALA</sequence>
<protein>
    <submittedName>
        <fullName evidence="3">Aspartate racemase</fullName>
    </submittedName>
</protein>
<reference evidence="3 4" key="1">
    <citation type="submission" date="2016-10" db="EMBL/GenBank/DDBJ databases">
        <authorList>
            <person name="de Groot N.N."/>
        </authorList>
    </citation>
    <scope>NUCLEOTIDE SEQUENCE [LARGE SCALE GENOMIC DNA]</scope>
    <source>
        <strain evidence="3 4">DSM 16957</strain>
    </source>
</reference>
<dbReference type="Gene3D" id="3.40.50.1860">
    <property type="match status" value="2"/>
</dbReference>
<dbReference type="InterPro" id="IPR004380">
    <property type="entry name" value="Asp_race"/>
</dbReference>
<dbReference type="PROSITE" id="PS00924">
    <property type="entry name" value="ASP_GLU_RACEMASE_2"/>
    <property type="match status" value="1"/>
</dbReference>
<dbReference type="GO" id="GO:0047661">
    <property type="term" value="F:amino-acid racemase activity"/>
    <property type="evidence" value="ECO:0007669"/>
    <property type="project" value="InterPro"/>
</dbReference>
<dbReference type="InterPro" id="IPR015942">
    <property type="entry name" value="Asp/Glu/hydantoin_racemase"/>
</dbReference>
<accession>A0A1G6Y0R8</accession>
<dbReference type="STRING" id="265719.SAMN04488509_10881"/>
<dbReference type="NCBIfam" id="TIGR00035">
    <property type="entry name" value="asp_race"/>
    <property type="match status" value="1"/>
</dbReference>
<evidence type="ECO:0000256" key="1">
    <source>
        <dbReference type="ARBA" id="ARBA00007847"/>
    </source>
</evidence>
<dbReference type="Pfam" id="PF01177">
    <property type="entry name" value="Asp_Glu_race"/>
    <property type="match status" value="1"/>
</dbReference>
<evidence type="ECO:0000313" key="3">
    <source>
        <dbReference type="EMBL" id="SDD84064.1"/>
    </source>
</evidence>
<dbReference type="EMBL" id="FNAG01000008">
    <property type="protein sequence ID" value="SDD84064.1"/>
    <property type="molecule type" value="Genomic_DNA"/>
</dbReference>
<evidence type="ECO:0000313" key="4">
    <source>
        <dbReference type="Proteomes" id="UP000199603"/>
    </source>
</evidence>
<dbReference type="Proteomes" id="UP000199603">
    <property type="component" value="Unassembled WGS sequence"/>
</dbReference>
<dbReference type="PANTHER" id="PTHR21198:SF7">
    <property type="entry name" value="ASPARTATE-GLUTAMATE RACEMASE FAMILY"/>
    <property type="match status" value="1"/>
</dbReference>
<comment type="similarity">
    <text evidence="1">Belongs to the aspartate/glutamate racemases family.</text>
</comment>
<dbReference type="RefSeq" id="WP_091243515.1">
    <property type="nucleotide sequence ID" value="NZ_FNAG01000008.1"/>
</dbReference>
<dbReference type="AlphaFoldDB" id="A0A1G6Y0R8"/>
<dbReference type="OrthoDB" id="9803739at2"/>
<name>A0A1G6Y0R8_9GAMM</name>
<proteinExistence type="inferred from homology"/>
<evidence type="ECO:0000256" key="2">
    <source>
        <dbReference type="ARBA" id="ARBA00023235"/>
    </source>
</evidence>
<keyword evidence="2" id="KW-0413">Isomerase</keyword>
<dbReference type="PANTHER" id="PTHR21198">
    <property type="entry name" value="GLUTAMATE RACEMASE"/>
    <property type="match status" value="1"/>
</dbReference>
<dbReference type="InterPro" id="IPR001920">
    <property type="entry name" value="Asp/Glu_race"/>
</dbReference>
<dbReference type="InterPro" id="IPR033134">
    <property type="entry name" value="Asp/Glu_racemase_AS_2"/>
</dbReference>
<organism evidence="3 4">
    <name type="scientific">Aquimonas voraii</name>
    <dbReference type="NCBI Taxonomy" id="265719"/>
    <lineage>
        <taxon>Bacteria</taxon>
        <taxon>Pseudomonadati</taxon>
        <taxon>Pseudomonadota</taxon>
        <taxon>Gammaproteobacteria</taxon>
        <taxon>Lysobacterales</taxon>
        <taxon>Lysobacteraceae</taxon>
        <taxon>Aquimonas</taxon>
    </lineage>
</organism>